<dbReference type="EMBL" id="JAQIZT010000011">
    <property type="protein sequence ID" value="KAJ6979158.1"/>
    <property type="molecule type" value="Genomic_DNA"/>
</dbReference>
<dbReference type="AlphaFoldDB" id="A0AAD6M561"/>
<sequence>MPGYCIKSFTGNGKVRATKEDKATTTMEKSFFTRVV</sequence>
<reference evidence="1" key="1">
    <citation type="journal article" date="2023" name="Mol. Ecol. Resour.">
        <title>Chromosome-level genome assembly of a triploid poplar Populus alba 'Berolinensis'.</title>
        <authorList>
            <person name="Chen S."/>
            <person name="Yu Y."/>
            <person name="Wang X."/>
            <person name="Wang S."/>
            <person name="Zhang T."/>
            <person name="Zhou Y."/>
            <person name="He R."/>
            <person name="Meng N."/>
            <person name="Wang Y."/>
            <person name="Liu W."/>
            <person name="Liu Z."/>
            <person name="Liu J."/>
            <person name="Guo Q."/>
            <person name="Huang H."/>
            <person name="Sederoff R.R."/>
            <person name="Wang G."/>
            <person name="Qu G."/>
            <person name="Chen S."/>
        </authorList>
    </citation>
    <scope>NUCLEOTIDE SEQUENCE</scope>
    <source>
        <strain evidence="1">SC-2020</strain>
    </source>
</reference>
<gene>
    <name evidence="1" type="ORF">NC653_027342</name>
</gene>
<comment type="caution">
    <text evidence="1">The sequence shown here is derived from an EMBL/GenBank/DDBJ whole genome shotgun (WGS) entry which is preliminary data.</text>
</comment>
<keyword evidence="2" id="KW-1185">Reference proteome</keyword>
<accession>A0AAD6M561</accession>
<name>A0AAD6M561_9ROSI</name>
<evidence type="ECO:0000313" key="1">
    <source>
        <dbReference type="EMBL" id="KAJ6979158.1"/>
    </source>
</evidence>
<protein>
    <submittedName>
        <fullName evidence="1">Uncharacterized protein</fullName>
    </submittedName>
</protein>
<dbReference type="Proteomes" id="UP001164929">
    <property type="component" value="Chromosome 11"/>
</dbReference>
<organism evidence="1 2">
    <name type="scientific">Populus alba x Populus x berolinensis</name>
    <dbReference type="NCBI Taxonomy" id="444605"/>
    <lineage>
        <taxon>Eukaryota</taxon>
        <taxon>Viridiplantae</taxon>
        <taxon>Streptophyta</taxon>
        <taxon>Embryophyta</taxon>
        <taxon>Tracheophyta</taxon>
        <taxon>Spermatophyta</taxon>
        <taxon>Magnoliopsida</taxon>
        <taxon>eudicotyledons</taxon>
        <taxon>Gunneridae</taxon>
        <taxon>Pentapetalae</taxon>
        <taxon>rosids</taxon>
        <taxon>fabids</taxon>
        <taxon>Malpighiales</taxon>
        <taxon>Salicaceae</taxon>
        <taxon>Saliceae</taxon>
        <taxon>Populus</taxon>
    </lineage>
</organism>
<proteinExistence type="predicted"/>
<evidence type="ECO:0000313" key="2">
    <source>
        <dbReference type="Proteomes" id="UP001164929"/>
    </source>
</evidence>